<dbReference type="GO" id="GO:0034198">
    <property type="term" value="P:cellular response to amino acid starvation"/>
    <property type="evidence" value="ECO:0007669"/>
    <property type="project" value="TreeGrafter"/>
</dbReference>
<dbReference type="GO" id="GO:0005774">
    <property type="term" value="C:vacuolar membrane"/>
    <property type="evidence" value="ECO:0007669"/>
    <property type="project" value="UniProtKB-SubCell"/>
</dbReference>
<evidence type="ECO:0000313" key="4">
    <source>
        <dbReference type="Proteomes" id="UP000237631"/>
    </source>
</evidence>
<feature type="compositionally biased region" description="Basic and acidic residues" evidence="2">
    <location>
        <begin position="32"/>
        <end position="46"/>
    </location>
</feature>
<protein>
    <recommendedName>
        <fullName evidence="1">Nitrogen permease regulator 3</fullName>
    </recommendedName>
    <alternativeName>
        <fullName evidence="1">Required for meiotic nuclear division protein 11</fullName>
    </alternativeName>
</protein>
<keyword evidence="4" id="KW-1185">Reference proteome</keyword>
<dbReference type="GO" id="GO:1990130">
    <property type="term" value="C:GATOR1 complex"/>
    <property type="evidence" value="ECO:0007669"/>
    <property type="project" value="TreeGrafter"/>
</dbReference>
<proteinExistence type="inferred from homology"/>
<dbReference type="GO" id="GO:0038202">
    <property type="term" value="P:TORC1 signaling"/>
    <property type="evidence" value="ECO:0007669"/>
    <property type="project" value="TreeGrafter"/>
</dbReference>
<comment type="function">
    <text evidence="1">Mediates inactivation of the TORC1 complex in response to amino acid starvation. Required for meiotic nuclear division.</text>
</comment>
<dbReference type="PANTHER" id="PTHR13153:SF5">
    <property type="entry name" value="GATOR COMPLEX PROTEIN NPRL3"/>
    <property type="match status" value="1"/>
</dbReference>
<evidence type="ECO:0000256" key="2">
    <source>
        <dbReference type="SAM" id="MobiDB-lite"/>
    </source>
</evidence>
<dbReference type="Pfam" id="PF03666">
    <property type="entry name" value="NPR3"/>
    <property type="match status" value="2"/>
</dbReference>
<dbReference type="InterPro" id="IPR005365">
    <property type="entry name" value="Npr3"/>
</dbReference>
<evidence type="ECO:0000256" key="1">
    <source>
        <dbReference type="RuleBase" id="RU368069"/>
    </source>
</evidence>
<dbReference type="AlphaFoldDB" id="A0A2S6BYM4"/>
<comment type="similarity">
    <text evidence="1">Belongs to the NPR3 family.</text>
</comment>
<dbReference type="OrthoDB" id="434783at2759"/>
<dbReference type="EMBL" id="PNEN01001683">
    <property type="protein sequence ID" value="PPJ52594.1"/>
    <property type="molecule type" value="Genomic_DNA"/>
</dbReference>
<dbReference type="STRING" id="357750.A0A2S6BYM4"/>
<keyword evidence="1" id="KW-0469">Meiosis</keyword>
<feature type="compositionally biased region" description="Acidic residues" evidence="2">
    <location>
        <begin position="47"/>
        <end position="63"/>
    </location>
</feature>
<gene>
    <name evidence="3" type="ORF">CBER1_10472</name>
</gene>
<dbReference type="GO" id="GO:1904262">
    <property type="term" value="P:negative regulation of TORC1 signaling"/>
    <property type="evidence" value="ECO:0007669"/>
    <property type="project" value="TreeGrafter"/>
</dbReference>
<dbReference type="Proteomes" id="UP000237631">
    <property type="component" value="Unassembled WGS sequence"/>
</dbReference>
<evidence type="ECO:0000313" key="3">
    <source>
        <dbReference type="EMBL" id="PPJ52594.1"/>
    </source>
</evidence>
<comment type="subcellular location">
    <subcellularLocation>
        <location evidence="1">Vacuole membrane</location>
        <topology evidence="1">Peripheral membrane protein</topology>
    </subcellularLocation>
</comment>
<keyword evidence="1" id="KW-0732">Signal</keyword>
<sequence>MDPKEGAKRGGGLVAILLITRTRPGPRLVFHYPEKPDYKTRRKYPEIDVDDSNSEKEEEEEEEDNKHERDDLGAESPLIVPDDARRNLDGAQKPPGPRVLGCSVGSLEKVLSPGRWCDRKKFEINSNGSSFVGHPIYASEDGEWAPKNADASSTSANKDATDLANLTLDRRETPSPRPPGSEIDFAHVPDSFESEDHIALGTSMRTVSSTGSDPTTDGSMSMFHVVFVTRGRGAEAQAETQAIYQEVAKKFSRALHYCQKQANYVQAESRRILATRTKARQSQISMSELWTRIVETSELAWTLKEIFDRVSRGELAGVRLNGMEMSLHLSDPNHVGAKEDAKLGPLSAILLLDSKENLLLDLSHPDASPLAAFVREHTPTKNLQKHAAYVGMPVDDVLYMASHLLKWRKARIISPLHQRNTYVVAPDAPLEDLQQHISAYHKLFPTLPTLPNMLKVLSGKPIKYGLLIPSRDHRTAYMNILSYLVRHGLVVQLKTYGWLKLPKNLLEQTQAKGETPKRPLHTRNNLLSPKSRAVDDDVVSVSSERTAIAAPSTPLSKQARRFSRETQISSQAGGDKTAPEVYVNINDPRELSEEQRKLVDALKSSVRNHDLRDVLPQLMLHLDGIHAFEEIAAQEGWKRASVEEWLAELDSKAYLTTVRYIR</sequence>
<feature type="region of interest" description="Disordered" evidence="2">
    <location>
        <begin position="26"/>
        <end position="101"/>
    </location>
</feature>
<organism evidence="3 4">
    <name type="scientific">Cercospora berteroae</name>
    <dbReference type="NCBI Taxonomy" id="357750"/>
    <lineage>
        <taxon>Eukaryota</taxon>
        <taxon>Fungi</taxon>
        <taxon>Dikarya</taxon>
        <taxon>Ascomycota</taxon>
        <taxon>Pezizomycotina</taxon>
        <taxon>Dothideomycetes</taxon>
        <taxon>Dothideomycetidae</taxon>
        <taxon>Mycosphaerellales</taxon>
        <taxon>Mycosphaerellaceae</taxon>
        <taxon>Cercospora</taxon>
    </lineage>
</organism>
<feature type="region of interest" description="Disordered" evidence="2">
    <location>
        <begin position="140"/>
        <end position="159"/>
    </location>
</feature>
<dbReference type="GO" id="GO:0051321">
    <property type="term" value="P:meiotic cell cycle"/>
    <property type="evidence" value="ECO:0007669"/>
    <property type="project" value="UniProtKB-UniRule"/>
</dbReference>
<dbReference type="GO" id="GO:0010508">
    <property type="term" value="P:positive regulation of autophagy"/>
    <property type="evidence" value="ECO:0007669"/>
    <property type="project" value="TreeGrafter"/>
</dbReference>
<name>A0A2S6BYM4_9PEZI</name>
<comment type="caution">
    <text evidence="3">The sequence shown here is derived from an EMBL/GenBank/DDBJ whole genome shotgun (WGS) entry which is preliminary data.</text>
</comment>
<dbReference type="PANTHER" id="PTHR13153">
    <property type="entry name" value="CGTHBA PROTEIN -14 GENE PROTEIN"/>
    <property type="match status" value="1"/>
</dbReference>
<accession>A0A2S6BYM4</accession>
<reference evidence="4" key="1">
    <citation type="journal article" date="2017" name="bioRxiv">
        <title>Conservation of a gene cluster reveals novel cercosporin biosynthetic mechanisms and extends production to the genus Colletotrichum.</title>
        <authorList>
            <person name="de Jonge R."/>
            <person name="Ebert M.K."/>
            <person name="Huitt-Roehl C.R."/>
            <person name="Pal P."/>
            <person name="Suttle J.C."/>
            <person name="Spanner R.E."/>
            <person name="Neubauer J.D."/>
            <person name="Jurick W.M.II."/>
            <person name="Stott K.A."/>
            <person name="Secor G.A."/>
            <person name="Thomma B.P.H.J."/>
            <person name="Van de Peer Y."/>
            <person name="Townsend C.A."/>
            <person name="Bolton M.D."/>
        </authorList>
    </citation>
    <scope>NUCLEOTIDE SEQUENCE [LARGE SCALE GENOMIC DNA]</scope>
    <source>
        <strain evidence="4">CBS538.71</strain>
    </source>
</reference>